<keyword evidence="5" id="KW-1185">Reference proteome</keyword>
<evidence type="ECO:0000259" key="3">
    <source>
        <dbReference type="Pfam" id="PF16861"/>
    </source>
</evidence>
<evidence type="ECO:0000259" key="2">
    <source>
        <dbReference type="Pfam" id="PF02543"/>
    </source>
</evidence>
<evidence type="ECO:0000313" key="5">
    <source>
        <dbReference type="Proteomes" id="UP001139238"/>
    </source>
</evidence>
<dbReference type="Gene3D" id="3.30.420.40">
    <property type="match status" value="2"/>
</dbReference>
<feature type="domain" description="Carbamoyltransferase" evidence="2">
    <location>
        <begin position="83"/>
        <end position="317"/>
    </location>
</feature>
<dbReference type="PANTHER" id="PTHR34847:SF1">
    <property type="entry name" value="NODULATION PROTEIN U"/>
    <property type="match status" value="1"/>
</dbReference>
<proteinExistence type="inferred from homology"/>
<reference evidence="4" key="1">
    <citation type="submission" date="2021-08" db="EMBL/GenBank/DDBJ databases">
        <title>Complete genome sequence of Moraxella sp strain PS-22.</title>
        <authorList>
            <person name="Das S.K."/>
        </authorList>
    </citation>
    <scope>NUCLEOTIDE SEQUENCE</scope>
    <source>
        <strain evidence="4">PS-22</strain>
    </source>
</reference>
<dbReference type="InterPro" id="IPR031730">
    <property type="entry name" value="Carbam_trans_C"/>
</dbReference>
<comment type="similarity">
    <text evidence="1">Belongs to the NodU/CmcH family.</text>
</comment>
<dbReference type="Proteomes" id="UP001139238">
    <property type="component" value="Unassembled WGS sequence"/>
</dbReference>
<dbReference type="PANTHER" id="PTHR34847">
    <property type="entry name" value="NODULATION PROTEIN U"/>
    <property type="match status" value="1"/>
</dbReference>
<gene>
    <name evidence="4" type="ORF">H9W84_10800</name>
</gene>
<dbReference type="InterPro" id="IPR043129">
    <property type="entry name" value="ATPase_NBD"/>
</dbReference>
<protein>
    <recommendedName>
        <fullName evidence="6">Carbamoyl transferase</fullName>
    </recommendedName>
</protein>
<organism evidence="4 5">
    <name type="scientific">Moraxella tetraodonis</name>
    <dbReference type="NCBI Taxonomy" id="2767221"/>
    <lineage>
        <taxon>Bacteria</taxon>
        <taxon>Pseudomonadati</taxon>
        <taxon>Pseudomonadota</taxon>
        <taxon>Gammaproteobacteria</taxon>
        <taxon>Moraxellales</taxon>
        <taxon>Moraxellaceae</taxon>
        <taxon>Moraxella</taxon>
    </lineage>
</organism>
<dbReference type="AlphaFoldDB" id="A0A9X2A3G9"/>
<dbReference type="CDD" id="cd24033">
    <property type="entry name" value="ASKHA_NBD_NodU_CmcH-like_N"/>
    <property type="match status" value="1"/>
</dbReference>
<dbReference type="InterPro" id="IPR051338">
    <property type="entry name" value="NodU/CmcH_Carbamoyltrnsfr"/>
</dbReference>
<evidence type="ECO:0000313" key="4">
    <source>
        <dbReference type="EMBL" id="MCG8148606.1"/>
    </source>
</evidence>
<dbReference type="SUPFAM" id="SSF53067">
    <property type="entry name" value="Actin-like ATPase domain"/>
    <property type="match status" value="1"/>
</dbReference>
<dbReference type="InterPro" id="IPR003696">
    <property type="entry name" value="Carbtransf_dom"/>
</dbReference>
<dbReference type="Pfam" id="PF16861">
    <property type="entry name" value="Carbam_trans_C"/>
    <property type="match status" value="1"/>
</dbReference>
<evidence type="ECO:0008006" key="6">
    <source>
        <dbReference type="Google" id="ProtNLM"/>
    </source>
</evidence>
<dbReference type="InterPro" id="IPR038152">
    <property type="entry name" value="Carbam_trans_C_sf"/>
</dbReference>
<name>A0A9X2A3G9_9GAMM</name>
<comment type="caution">
    <text evidence="4">The sequence shown here is derived from an EMBL/GenBank/DDBJ whole genome shotgun (WGS) entry which is preliminary data.</text>
</comment>
<dbReference type="RefSeq" id="WP_239743801.1">
    <property type="nucleotide sequence ID" value="NZ_JACSYB010000002.1"/>
</dbReference>
<feature type="domain" description="Carbamoyltransferase C-terminal" evidence="3">
    <location>
        <begin position="356"/>
        <end position="520"/>
    </location>
</feature>
<evidence type="ECO:0000256" key="1">
    <source>
        <dbReference type="ARBA" id="ARBA00006129"/>
    </source>
</evidence>
<dbReference type="Pfam" id="PF02543">
    <property type="entry name" value="Carbam_trans_N"/>
    <property type="match status" value="1"/>
</dbReference>
<dbReference type="EMBL" id="JACSYB010000002">
    <property type="protein sequence ID" value="MCG8148606.1"/>
    <property type="molecule type" value="Genomic_DNA"/>
</dbReference>
<sequence>MTIKIIGVHSGHDASACLLIDNCVVATISKERLTRIKHDSGEPVECIAYLLGKFNLSSKDIDLVVRSQWHDASEINDAYYDIFDNVIVTYKHHFLHAYSASIMAKSAEAIILVNDGRGCRPQDNDDYRYENEDYFETESVYYYHKGHITPLEKIYKKYLKNQEQIGNFIDSIGYAYRLVSRMIFKSDHAAGKVMALAALGSDNPDIPETFLSEDPSQTVVNPAWLNFIKICSAAIDWDWHQLLARQIAFKLQLSLENYFSFRSIKLIEKYRLPHLLLGGGVALNCKSNGLIANIPVVHTMGVFPASGDDGLSVGAAIWQLREKFGNFKPITYHISQGFNYDVKNSVSEKTVNRIVELLNQENIIAIHNKGSEFGPRALGYRSILAVATNLQVKNYLNINVKRREIFRPFGGIILRRNLEKLTSDKLASDYMLSAVHVNPEITKEYPALVHIDNTARIQVIDEDSSLLYKILEQYEYLTNNFILINTSFNGKDEPIVETPENARECAKSIGIKYLYINNHLEVINEQ</sequence>
<accession>A0A9X2A3G9</accession>
<dbReference type="GO" id="GO:0003824">
    <property type="term" value="F:catalytic activity"/>
    <property type="evidence" value="ECO:0007669"/>
    <property type="project" value="InterPro"/>
</dbReference>
<dbReference type="Gene3D" id="3.90.870.20">
    <property type="entry name" value="Carbamoyltransferase, C-terminal domain"/>
    <property type="match status" value="1"/>
</dbReference>